<dbReference type="InterPro" id="IPR036047">
    <property type="entry name" value="F-box-like_dom_sf"/>
</dbReference>
<protein>
    <recommendedName>
        <fullName evidence="3">F-box domain-containing protein</fullName>
    </recommendedName>
</protein>
<organism evidence="1 2">
    <name type="scientific">Panicum virgatum</name>
    <name type="common">Blackwell switchgrass</name>
    <dbReference type="NCBI Taxonomy" id="38727"/>
    <lineage>
        <taxon>Eukaryota</taxon>
        <taxon>Viridiplantae</taxon>
        <taxon>Streptophyta</taxon>
        <taxon>Embryophyta</taxon>
        <taxon>Tracheophyta</taxon>
        <taxon>Spermatophyta</taxon>
        <taxon>Magnoliopsida</taxon>
        <taxon>Liliopsida</taxon>
        <taxon>Poales</taxon>
        <taxon>Poaceae</taxon>
        <taxon>PACMAD clade</taxon>
        <taxon>Panicoideae</taxon>
        <taxon>Panicodae</taxon>
        <taxon>Paniceae</taxon>
        <taxon>Panicinae</taxon>
        <taxon>Panicum</taxon>
        <taxon>Panicum sect. Hiantes</taxon>
    </lineage>
</organism>
<keyword evidence="2" id="KW-1185">Reference proteome</keyword>
<evidence type="ECO:0000313" key="1">
    <source>
        <dbReference type="EMBL" id="KAG2563398.1"/>
    </source>
</evidence>
<name>A0A8T0PR36_PANVG</name>
<accession>A0A8T0PR36</accession>
<dbReference type="SUPFAM" id="SSF81383">
    <property type="entry name" value="F-box domain"/>
    <property type="match status" value="1"/>
</dbReference>
<dbReference type="EMBL" id="CM029051">
    <property type="protein sequence ID" value="KAG2563398.1"/>
    <property type="molecule type" value="Genomic_DNA"/>
</dbReference>
<gene>
    <name evidence="1" type="ORF">PVAP13_8KG324304</name>
</gene>
<proteinExistence type="predicted"/>
<dbReference type="AlphaFoldDB" id="A0A8T0PR36"/>
<evidence type="ECO:0000313" key="2">
    <source>
        <dbReference type="Proteomes" id="UP000823388"/>
    </source>
</evidence>
<evidence type="ECO:0008006" key="3">
    <source>
        <dbReference type="Google" id="ProtNLM"/>
    </source>
</evidence>
<sequence length="83" mass="8967">MDRHSAAGAPTAATTMAGAGTGTLLSDLHDDLLRHILSFAPATDGATTALFSHRWRWLWHTSGSPPQRLPLLLLRRGGARRRA</sequence>
<comment type="caution">
    <text evidence="1">The sequence shown here is derived from an EMBL/GenBank/DDBJ whole genome shotgun (WGS) entry which is preliminary data.</text>
</comment>
<dbReference type="Proteomes" id="UP000823388">
    <property type="component" value="Chromosome 8K"/>
</dbReference>
<reference evidence="1" key="1">
    <citation type="submission" date="2020-05" db="EMBL/GenBank/DDBJ databases">
        <title>WGS assembly of Panicum virgatum.</title>
        <authorList>
            <person name="Lovell J.T."/>
            <person name="Jenkins J."/>
            <person name="Shu S."/>
            <person name="Juenger T.E."/>
            <person name="Schmutz J."/>
        </authorList>
    </citation>
    <scope>NUCLEOTIDE SEQUENCE</scope>
    <source>
        <strain evidence="1">AP13</strain>
    </source>
</reference>